<keyword evidence="3" id="KW-1185">Reference proteome</keyword>
<protein>
    <recommendedName>
        <fullName evidence="4">XPG-I domain-containing protein</fullName>
    </recommendedName>
</protein>
<dbReference type="SUPFAM" id="SSF88723">
    <property type="entry name" value="PIN domain-like"/>
    <property type="match status" value="1"/>
</dbReference>
<dbReference type="OrthoDB" id="2436419at2759"/>
<reference evidence="2" key="1">
    <citation type="submission" date="2021-11" db="EMBL/GenBank/DDBJ databases">
        <authorList>
            <person name="Herlambang A."/>
            <person name="Guo Y."/>
            <person name="Takashima Y."/>
            <person name="Nishizawa T."/>
        </authorList>
    </citation>
    <scope>NUCLEOTIDE SEQUENCE</scope>
    <source>
        <strain evidence="2">E1425</strain>
    </source>
</reference>
<evidence type="ECO:0000313" key="2">
    <source>
        <dbReference type="EMBL" id="GJJ76336.1"/>
    </source>
</evidence>
<evidence type="ECO:0000313" key="3">
    <source>
        <dbReference type="Proteomes" id="UP000827284"/>
    </source>
</evidence>
<organism evidence="2 3">
    <name type="scientific">Entomortierella parvispora</name>
    <dbReference type="NCBI Taxonomy" id="205924"/>
    <lineage>
        <taxon>Eukaryota</taxon>
        <taxon>Fungi</taxon>
        <taxon>Fungi incertae sedis</taxon>
        <taxon>Mucoromycota</taxon>
        <taxon>Mortierellomycotina</taxon>
        <taxon>Mortierellomycetes</taxon>
        <taxon>Mortierellales</taxon>
        <taxon>Mortierellaceae</taxon>
        <taxon>Entomortierella</taxon>
    </lineage>
</organism>
<dbReference type="Proteomes" id="UP000827284">
    <property type="component" value="Unassembled WGS sequence"/>
</dbReference>
<reference evidence="2" key="2">
    <citation type="journal article" date="2022" name="Microbiol. Resour. Announc.">
        <title>Whole-Genome Sequence of Entomortierella parvispora E1425, a Mucoromycotan Fungus Associated with Burkholderiaceae-Related Endosymbiotic Bacteria.</title>
        <authorList>
            <person name="Herlambang A."/>
            <person name="Guo Y."/>
            <person name="Takashima Y."/>
            <person name="Narisawa K."/>
            <person name="Ohta H."/>
            <person name="Nishizawa T."/>
        </authorList>
    </citation>
    <scope>NUCLEOTIDE SEQUENCE</scope>
    <source>
        <strain evidence="2">E1425</strain>
    </source>
</reference>
<feature type="region of interest" description="Disordered" evidence="1">
    <location>
        <begin position="370"/>
        <end position="390"/>
    </location>
</feature>
<dbReference type="InterPro" id="IPR029060">
    <property type="entry name" value="PIN-like_dom_sf"/>
</dbReference>
<dbReference type="Gene3D" id="3.40.50.1010">
    <property type="entry name" value="5'-nuclease"/>
    <property type="match status" value="1"/>
</dbReference>
<evidence type="ECO:0000256" key="1">
    <source>
        <dbReference type="SAM" id="MobiDB-lite"/>
    </source>
</evidence>
<dbReference type="PANTHER" id="PTHR11081">
    <property type="entry name" value="FLAP ENDONUCLEASE FAMILY MEMBER"/>
    <property type="match status" value="1"/>
</dbReference>
<dbReference type="AlphaFoldDB" id="A0A9P3HGU2"/>
<name>A0A9P3HGU2_9FUNG</name>
<proteinExistence type="predicted"/>
<accession>A0A9P3HGU2</accession>
<dbReference type="InterPro" id="IPR006084">
    <property type="entry name" value="XPG/Rad2"/>
</dbReference>
<dbReference type="EMBL" id="BQFW01000012">
    <property type="protein sequence ID" value="GJJ76336.1"/>
    <property type="molecule type" value="Genomic_DNA"/>
</dbReference>
<evidence type="ECO:0008006" key="4">
    <source>
        <dbReference type="Google" id="ProtNLM"/>
    </source>
</evidence>
<gene>
    <name evidence="2" type="ORF">EMPS_08695</name>
</gene>
<comment type="caution">
    <text evidence="2">The sequence shown here is derived from an EMBL/GenBank/DDBJ whole genome shotgun (WGS) entry which is preliminary data.</text>
</comment>
<feature type="region of interest" description="Disordered" evidence="1">
    <location>
        <begin position="428"/>
        <end position="468"/>
    </location>
</feature>
<sequence length="958" mass="107903">MGIPHLWPLVKKRGFTAAFHDTLPYHSIPPDSPDFRLRVDVLGSFFPTIRRVYVKNNLLEANILFENHLRACKLPKSVTTLYLDGPSPEEKSTTQQHREAKRIKALAKAGACLDDMEAIVKFGKKLKKQQHRKLDRLIGATFYFKQEFRRSLAQYLQSQGWTVVECISEADIAIAQDCTSNDVVLSGDSDTLIHPTICAIWRPFGRTGYLVYTVAELLLHLGLSRTGLTTLGVVSRNDYTSNLPRLGLYTNLDIIKSLEKSPALAIDVRTMVNAYMDHEDVVCKQSSAAHFDSALKVFSLQEFTLPTPAVLLQLPCENGGVHQADASLTHESVLQRRKNLHLRLSEVEVESRLTSSNLVREGPPVFNRYSTVDRAPLEPPPPHASGRKYKYRQRYAIKTRSRMTEHDPPRLMKQHKWIPWTAPPASPWELEVKPPSQKPKTPDPPLASKASGASGVPDTPKPPPKPISEMEKFELVNRLEREHPTRTLSVGTINANMKRAWSKKKLCDNDGKSIDLRPRMKWHLQKVVKLSYDLKITCERAIGIFLESLSVADESEKLIMSCLCLPFTTSETVTGELQDANGEIVKAMEHDSKLERRNGPVRFFLSLLTAMHSGTRPATTSKYGKAVCLFMDKAGDNLTLPDNSMRILYPASSFVRTSAVQLCAQYSRHFKQGTIELCKQIRFKKERGLLPADTVDRIDCKLTAAENFMIMNKITGSRRCLTPMSTFDSGFITLSEPDLVALLWNDLPFRQQLQQYAKVDYPSTYLPAISQLDVVNWLGGISPGVLINKWLTDIGGYSAIKRKKLRNFSRSTLRMSVDGMREHLLSFQHEDFNPVKNPGSYTAKGYLLRGSIRTDGFLLQLLAFKLNELHCVKYRRLQEDRLPARLTSTLGGTDHYLTEVRNVIKSEEDVQRLWGCHPSQIKVLGIDLGQAFVVGASALLPSSRPANVFGKKRTCRGT</sequence>